<proteinExistence type="predicted"/>
<dbReference type="AlphaFoldDB" id="A0AAW8EYK5"/>
<organism evidence="2 3">
    <name type="scientific">Microbacterium natoriense</name>
    <dbReference type="NCBI Taxonomy" id="284570"/>
    <lineage>
        <taxon>Bacteria</taxon>
        <taxon>Bacillati</taxon>
        <taxon>Actinomycetota</taxon>
        <taxon>Actinomycetes</taxon>
        <taxon>Micrococcales</taxon>
        <taxon>Microbacteriaceae</taxon>
        <taxon>Microbacterium</taxon>
    </lineage>
</organism>
<comment type="caution">
    <text evidence="2">The sequence shown here is derived from an EMBL/GenBank/DDBJ whole genome shotgun (WGS) entry which is preliminary data.</text>
</comment>
<dbReference type="Proteomes" id="UP001244427">
    <property type="component" value="Unassembled WGS sequence"/>
</dbReference>
<evidence type="ECO:0000313" key="3">
    <source>
        <dbReference type="Proteomes" id="UP001244427"/>
    </source>
</evidence>
<accession>A0AAW8EYK5</accession>
<keyword evidence="3" id="KW-1185">Reference proteome</keyword>
<evidence type="ECO:0000313" key="2">
    <source>
        <dbReference type="EMBL" id="MDQ0648611.1"/>
    </source>
</evidence>
<feature type="region of interest" description="Disordered" evidence="1">
    <location>
        <begin position="1"/>
        <end position="35"/>
    </location>
</feature>
<name>A0AAW8EYK5_9MICO</name>
<evidence type="ECO:0000256" key="1">
    <source>
        <dbReference type="SAM" id="MobiDB-lite"/>
    </source>
</evidence>
<dbReference type="EMBL" id="JAUSXV010000001">
    <property type="protein sequence ID" value="MDQ0648611.1"/>
    <property type="molecule type" value="Genomic_DNA"/>
</dbReference>
<evidence type="ECO:0008006" key="4">
    <source>
        <dbReference type="Google" id="ProtNLM"/>
    </source>
</evidence>
<sequence length="35" mass="3922">MSQESTSPGWYVNKAGQNQWWDGRASPDGIPVMLK</sequence>
<reference evidence="2 3" key="1">
    <citation type="submission" date="2023-07" db="EMBL/GenBank/DDBJ databases">
        <title>Comparative genomics of wheat-associated soil bacteria to identify genetic determinants of phenazine resistance.</title>
        <authorList>
            <person name="Mouncey N."/>
        </authorList>
    </citation>
    <scope>NUCLEOTIDE SEQUENCE [LARGE SCALE GENOMIC DNA]</scope>
    <source>
        <strain evidence="2 3">W4I9-1</strain>
    </source>
</reference>
<protein>
    <recommendedName>
        <fullName evidence="4">DUF2510 domain-containing protein</fullName>
    </recommendedName>
</protein>
<gene>
    <name evidence="2" type="ORF">QFZ53_002807</name>
</gene>